<feature type="repeat" description="ANK" evidence="3">
    <location>
        <begin position="241"/>
        <end position="273"/>
    </location>
</feature>
<feature type="repeat" description="ANK" evidence="3">
    <location>
        <begin position="608"/>
        <end position="640"/>
    </location>
</feature>
<dbReference type="InterPro" id="IPR002110">
    <property type="entry name" value="Ankyrin_rpt"/>
</dbReference>
<dbReference type="SMART" id="SM00248">
    <property type="entry name" value="ANK"/>
    <property type="match status" value="25"/>
</dbReference>
<feature type="repeat" description="ANK" evidence="3">
    <location>
        <begin position="901"/>
        <end position="933"/>
    </location>
</feature>
<proteinExistence type="predicted"/>
<feature type="repeat" description="ANK" evidence="3">
    <location>
        <begin position="274"/>
        <end position="306"/>
    </location>
</feature>
<name>A0A9X0CTD4_9CNID</name>
<feature type="repeat" description="ANK" evidence="3">
    <location>
        <begin position="749"/>
        <end position="781"/>
    </location>
</feature>
<evidence type="ECO:0000313" key="4">
    <source>
        <dbReference type="EMBL" id="KAJ7373498.1"/>
    </source>
</evidence>
<dbReference type="PANTHER" id="PTHR24123:SF33">
    <property type="entry name" value="PROTEIN HOS4"/>
    <property type="match status" value="1"/>
</dbReference>
<dbReference type="SUPFAM" id="SSF48403">
    <property type="entry name" value="Ankyrin repeat"/>
    <property type="match status" value="3"/>
</dbReference>
<comment type="caution">
    <text evidence="4">The sequence shown here is derived from an EMBL/GenBank/DDBJ whole genome shotgun (WGS) entry which is preliminary data.</text>
</comment>
<dbReference type="InterPro" id="IPR036770">
    <property type="entry name" value="Ankyrin_rpt-contain_sf"/>
</dbReference>
<dbReference type="Pfam" id="PF13637">
    <property type="entry name" value="Ank_4"/>
    <property type="match status" value="1"/>
</dbReference>
<evidence type="ECO:0000256" key="3">
    <source>
        <dbReference type="PROSITE-ProRule" id="PRU00023"/>
    </source>
</evidence>
<feature type="repeat" description="ANK" evidence="3">
    <location>
        <begin position="208"/>
        <end position="240"/>
    </location>
</feature>
<dbReference type="EMBL" id="MU826830">
    <property type="protein sequence ID" value="KAJ7373498.1"/>
    <property type="molecule type" value="Genomic_DNA"/>
</dbReference>
<feature type="repeat" description="ANK" evidence="3">
    <location>
        <begin position="716"/>
        <end position="748"/>
    </location>
</feature>
<feature type="repeat" description="ANK" evidence="3">
    <location>
        <begin position="175"/>
        <end position="207"/>
    </location>
</feature>
<feature type="repeat" description="ANK" evidence="3">
    <location>
        <begin position="338"/>
        <end position="370"/>
    </location>
</feature>
<feature type="repeat" description="ANK" evidence="3">
    <location>
        <begin position="934"/>
        <end position="966"/>
    </location>
</feature>
<evidence type="ECO:0000256" key="1">
    <source>
        <dbReference type="ARBA" id="ARBA00022737"/>
    </source>
</evidence>
<sequence length="1028" mass="112197">MNNSIGKRVLPLKSLVFNVLTTPDKESGLSCLQSACIEGDIETVSAILNYSPDKLDSAIAFSVKIGRNAPNFAGKSIYTVLQQQDSKKHKQINGFVEKVTKHFQSQSLLHLAAKKGQVEHLRRLLDCGEYVDSISPDLSEDRITPLMLAARFNEVDVVEFLITERGALLEMQDADYFTALHHAAMGGKTENILRLIELGANVSKENYNQISAIHLAAERGHTEAVRLLLEHGADVKKVNYCGATPLMLAATKGHLQTIHLLLKNGGDLSRSDAEARLPLHYAAQGDQMDVVKFIVQKNGNVLTKTSKGDGVLHLATRLELVRYFVEQHEADIQGRNYLGRTPLHVAALKGQSDTVSYLLNQGADINSREDIGVSAFVFAVDEGHAAAAKVLIERDCDLKLINRQGPSCDVDVFEMAASRGLTDVLQLLLDRGLCDTVDRVNRYGETPLMRAASGGHYDTVAFLLDHGANVNAGNASNIEVAKGTCVDHSDSEIARKTKINIRGSRMSETSTLDSHHALVRWKSFKLLLAFGADINNKNDRSETPLQIACSTNFDKVAELLLELGCAGTNVKNDNTYSPLHHAAEYNNGKLVEMLLQYGADAKVKSDVDELTPLHVAATSNSVHAAQVLLEHGAGLEVKNALDRSPLAEAAAHGSSLMVKLLTKQGSNVHAKDKFGKTPLILALEGLCYDGDTEIQVITLVKTLLDHGSSVNGTDHYGRSPLHRVPPVATRELCDLFLQHGADVKLEDENRETPLHFAASFDNIACIEWLLQQGANVGALDRENRTPLHAAAYEGHSSSLELLIQHGADVHLADKKGWLPLHFAATRGHFNAAEVLLQNGSDVTTVDQKGRTALYLAVRSECRRTYSFWRLRLRLLAADPEWNFVEVYLENGGDKYAVDAVTGRTTLHFAAVSNDVTTLDNLVNQGLELEARAKNGDTPLHRAAARGTAEMIQRLVDRGADMSAVNNRGQTSLLVCLASSNKEGSKILLKHGSNVQVADKDGNTALHHAIRLPPSVLHLIIKMVEMLMQ</sequence>
<protein>
    <submittedName>
        <fullName evidence="4">Uncharacterized protein</fullName>
    </submittedName>
</protein>
<dbReference type="Gene3D" id="1.25.40.20">
    <property type="entry name" value="Ankyrin repeat-containing domain"/>
    <property type="match status" value="7"/>
</dbReference>
<organism evidence="4 5">
    <name type="scientific">Desmophyllum pertusum</name>
    <dbReference type="NCBI Taxonomy" id="174260"/>
    <lineage>
        <taxon>Eukaryota</taxon>
        <taxon>Metazoa</taxon>
        <taxon>Cnidaria</taxon>
        <taxon>Anthozoa</taxon>
        <taxon>Hexacorallia</taxon>
        <taxon>Scleractinia</taxon>
        <taxon>Caryophylliina</taxon>
        <taxon>Caryophylliidae</taxon>
        <taxon>Desmophyllum</taxon>
    </lineage>
</organism>
<reference evidence="4" key="1">
    <citation type="submission" date="2023-01" db="EMBL/GenBank/DDBJ databases">
        <title>Genome assembly of the deep-sea coral Lophelia pertusa.</title>
        <authorList>
            <person name="Herrera S."/>
            <person name="Cordes E."/>
        </authorList>
    </citation>
    <scope>NUCLEOTIDE SEQUENCE</scope>
    <source>
        <strain evidence="4">USNM1676648</strain>
        <tissue evidence="4">Polyp</tissue>
    </source>
</reference>
<keyword evidence="2 3" id="KW-0040">ANK repeat</keyword>
<gene>
    <name evidence="4" type="ORF">OS493_011095</name>
</gene>
<dbReference type="PROSITE" id="PS50088">
    <property type="entry name" value="ANK_REPEAT"/>
    <property type="match status" value="17"/>
</dbReference>
<dbReference type="OrthoDB" id="10250315at2759"/>
<feature type="repeat" description="ANK" evidence="3">
    <location>
        <begin position="967"/>
        <end position="999"/>
    </location>
</feature>
<feature type="repeat" description="ANK" evidence="3">
    <location>
        <begin position="443"/>
        <end position="475"/>
    </location>
</feature>
<feature type="repeat" description="ANK" evidence="3">
    <location>
        <begin position="574"/>
        <end position="606"/>
    </location>
</feature>
<dbReference type="AlphaFoldDB" id="A0A9X0CTD4"/>
<keyword evidence="1" id="KW-0677">Repeat</keyword>
<feature type="repeat" description="ANK" evidence="3">
    <location>
        <begin position="782"/>
        <end position="814"/>
    </location>
</feature>
<dbReference type="Pfam" id="PF00023">
    <property type="entry name" value="Ank"/>
    <property type="match status" value="1"/>
</dbReference>
<dbReference type="Proteomes" id="UP001163046">
    <property type="component" value="Unassembled WGS sequence"/>
</dbReference>
<dbReference type="Pfam" id="PF12796">
    <property type="entry name" value="Ank_2"/>
    <property type="match status" value="7"/>
</dbReference>
<dbReference type="PROSITE" id="PS50297">
    <property type="entry name" value="ANK_REP_REGION"/>
    <property type="match status" value="15"/>
</dbReference>
<dbReference type="InterPro" id="IPR051165">
    <property type="entry name" value="Multifunctional_ANK_Repeat"/>
</dbReference>
<feature type="repeat" description="ANK" evidence="3">
    <location>
        <begin position="104"/>
        <end position="136"/>
    </location>
</feature>
<accession>A0A9X0CTD4</accession>
<dbReference type="PRINTS" id="PR01415">
    <property type="entry name" value="ANKYRIN"/>
</dbReference>
<evidence type="ECO:0000313" key="5">
    <source>
        <dbReference type="Proteomes" id="UP001163046"/>
    </source>
</evidence>
<dbReference type="PANTHER" id="PTHR24123">
    <property type="entry name" value="ANKYRIN REPEAT-CONTAINING"/>
    <property type="match status" value="1"/>
</dbReference>
<feature type="repeat" description="ANK" evidence="3">
    <location>
        <begin position="641"/>
        <end position="673"/>
    </location>
</feature>
<evidence type="ECO:0000256" key="2">
    <source>
        <dbReference type="ARBA" id="ARBA00023043"/>
    </source>
</evidence>
<keyword evidence="5" id="KW-1185">Reference proteome</keyword>
<feature type="repeat" description="ANK" evidence="3">
    <location>
        <begin position="815"/>
        <end position="847"/>
    </location>
</feature>